<evidence type="ECO:0000256" key="3">
    <source>
        <dbReference type="ARBA" id="ARBA00022801"/>
    </source>
</evidence>
<protein>
    <submittedName>
        <fullName evidence="5">Trypsin-like peptidase domain-containing protein</fullName>
    </submittedName>
</protein>
<dbReference type="GO" id="GO:0004252">
    <property type="term" value="F:serine-type endopeptidase activity"/>
    <property type="evidence" value="ECO:0007669"/>
    <property type="project" value="InterPro"/>
</dbReference>
<reference evidence="5" key="2">
    <citation type="journal article" date="2021" name="PeerJ">
        <title>Extensive microbial diversity within the chicken gut microbiome revealed by metagenomics and culture.</title>
        <authorList>
            <person name="Gilroy R."/>
            <person name="Ravi A."/>
            <person name="Getino M."/>
            <person name="Pursley I."/>
            <person name="Horton D.L."/>
            <person name="Alikhan N.F."/>
            <person name="Baker D."/>
            <person name="Gharbi K."/>
            <person name="Hall N."/>
            <person name="Watson M."/>
            <person name="Adriaenssens E.M."/>
            <person name="Foster-Nyarko E."/>
            <person name="Jarju S."/>
            <person name="Secka A."/>
            <person name="Antonio M."/>
            <person name="Oren A."/>
            <person name="Chaudhuri R.R."/>
            <person name="La Ragione R."/>
            <person name="Hildebrand F."/>
            <person name="Pallen M.J."/>
        </authorList>
    </citation>
    <scope>NUCLEOTIDE SEQUENCE</scope>
    <source>
        <strain evidence="5">517</strain>
    </source>
</reference>
<evidence type="ECO:0000313" key="5">
    <source>
        <dbReference type="EMBL" id="MBO8423959.1"/>
    </source>
</evidence>
<dbReference type="PANTHER" id="PTHR43343">
    <property type="entry name" value="PEPTIDASE S12"/>
    <property type="match status" value="1"/>
</dbReference>
<name>A0A940DGJ1_9FIRM</name>
<dbReference type="GO" id="GO:0006508">
    <property type="term" value="P:proteolysis"/>
    <property type="evidence" value="ECO:0007669"/>
    <property type="project" value="UniProtKB-KW"/>
</dbReference>
<dbReference type="PANTHER" id="PTHR43343:SF3">
    <property type="entry name" value="PROTEASE DO-LIKE 8, CHLOROPLASTIC"/>
    <property type="match status" value="1"/>
</dbReference>
<feature type="chain" id="PRO_5039446428" evidence="4">
    <location>
        <begin position="22"/>
        <end position="429"/>
    </location>
</feature>
<dbReference type="AlphaFoldDB" id="A0A940DGJ1"/>
<keyword evidence="4" id="KW-0732">Signal</keyword>
<feature type="signal peptide" evidence="4">
    <location>
        <begin position="1"/>
        <end position="21"/>
    </location>
</feature>
<dbReference type="InterPro" id="IPR051201">
    <property type="entry name" value="Chloro_Bact_Ser_Proteases"/>
</dbReference>
<organism evidence="5 6">
    <name type="scientific">Candidatus Stercoripulliclostridium pullicola</name>
    <dbReference type="NCBI Taxonomy" id="2840953"/>
    <lineage>
        <taxon>Bacteria</taxon>
        <taxon>Bacillati</taxon>
        <taxon>Bacillota</taxon>
        <taxon>Clostridia</taxon>
        <taxon>Eubacteriales</taxon>
        <taxon>Candidatus Stercoripulliclostridium</taxon>
    </lineage>
</organism>
<evidence type="ECO:0000256" key="4">
    <source>
        <dbReference type="SAM" id="SignalP"/>
    </source>
</evidence>
<dbReference type="Gene3D" id="2.40.10.10">
    <property type="entry name" value="Trypsin-like serine proteases"/>
    <property type="match status" value="2"/>
</dbReference>
<dbReference type="Pfam" id="PF13365">
    <property type="entry name" value="Trypsin_2"/>
    <property type="match status" value="1"/>
</dbReference>
<dbReference type="InterPro" id="IPR043504">
    <property type="entry name" value="Peptidase_S1_PA_chymotrypsin"/>
</dbReference>
<accession>A0A940DGJ1</accession>
<dbReference type="InterPro" id="IPR001940">
    <property type="entry name" value="Peptidase_S1C"/>
</dbReference>
<evidence type="ECO:0000256" key="2">
    <source>
        <dbReference type="ARBA" id="ARBA00022670"/>
    </source>
</evidence>
<sequence>MRNPKKLSVMLIAVVLTVVLAVTLCACVTGDDLDEINSETGKVSSGNNSSNAEIVYNQYTVNTATGAPAENATSYTEVIEAVQTSVVLISISTDLNTAPSAAGAGVFYGSVEGEDASMIITCCHVVEDAAIIKVTVNDGDLDSSNDVILDATVIGMDDDQDIAVLKVAGTGYNYATCRDISASPYLLGEDATAIGNPLGAGITVTKGIISGIERSVKLDGVTMTLLQTDAAVNGGNSGGALFDSNGYLIGIVNAKTTGSAIDGVGYAIPISTAKHVADSIISTAGKPEYNGLGYIEGKIRLGVSIAQINKSTVESNFPQIGTLAPKDNEYYYYVSEVTPYGSIARSDSAGAITEGSLITGVTVDGLERRFTDAYTIETMLAEAEIGDVVTFHIITVTATSTRIFGPTTYTYTESAVDITMYQYVYGFAG</sequence>
<evidence type="ECO:0000313" key="6">
    <source>
        <dbReference type="Proteomes" id="UP000727857"/>
    </source>
</evidence>
<dbReference type="PROSITE" id="PS51257">
    <property type="entry name" value="PROKAR_LIPOPROTEIN"/>
    <property type="match status" value="1"/>
</dbReference>
<keyword evidence="2" id="KW-0645">Protease</keyword>
<comment type="similarity">
    <text evidence="1">Belongs to the peptidase S1C family.</text>
</comment>
<comment type="caution">
    <text evidence="5">The sequence shown here is derived from an EMBL/GenBank/DDBJ whole genome shotgun (WGS) entry which is preliminary data.</text>
</comment>
<dbReference type="EMBL" id="JADINF010000070">
    <property type="protein sequence ID" value="MBO8423959.1"/>
    <property type="molecule type" value="Genomic_DNA"/>
</dbReference>
<dbReference type="SUPFAM" id="SSF50494">
    <property type="entry name" value="Trypsin-like serine proteases"/>
    <property type="match status" value="1"/>
</dbReference>
<gene>
    <name evidence="5" type="ORF">IAB16_02925</name>
</gene>
<dbReference type="InterPro" id="IPR009003">
    <property type="entry name" value="Peptidase_S1_PA"/>
</dbReference>
<evidence type="ECO:0000256" key="1">
    <source>
        <dbReference type="ARBA" id="ARBA00010541"/>
    </source>
</evidence>
<dbReference type="PRINTS" id="PR00834">
    <property type="entry name" value="PROTEASES2C"/>
</dbReference>
<reference evidence="5" key="1">
    <citation type="submission" date="2020-10" db="EMBL/GenBank/DDBJ databases">
        <authorList>
            <person name="Gilroy R."/>
        </authorList>
    </citation>
    <scope>NUCLEOTIDE SEQUENCE</scope>
    <source>
        <strain evidence="5">517</strain>
    </source>
</reference>
<proteinExistence type="inferred from homology"/>
<keyword evidence="3" id="KW-0378">Hydrolase</keyword>
<dbReference type="Proteomes" id="UP000727857">
    <property type="component" value="Unassembled WGS sequence"/>
</dbReference>